<evidence type="ECO:0000313" key="2">
    <source>
        <dbReference type="Proteomes" id="UP000649617"/>
    </source>
</evidence>
<evidence type="ECO:0000313" key="1">
    <source>
        <dbReference type="EMBL" id="CAE7436214.1"/>
    </source>
</evidence>
<proteinExistence type="predicted"/>
<dbReference type="Proteomes" id="UP000649617">
    <property type="component" value="Unassembled WGS sequence"/>
</dbReference>
<sequence length="226" mass="24077">MCGPSVNDGAAAEPVVAADAGLEAATQPAEPVAPTVLEAEAAQESQPLQPGGGALVAAADLVKRRRCDEPKNEGSAGVWKSKTAWWCADCNKVTSRLARAYDGLPDSWASTSEAAKVEFFKRCKAEGQHLSFDRARSPLVDTLTSTVTESEKTSVGGGFQPLLWWAQQGYDVEAVEAYGEQKSHDVFGAVYYVGIEHKSKDKIKDTIHLAAQKVKACQPKKLPGGC</sequence>
<reference evidence="1" key="1">
    <citation type="submission" date="2021-02" db="EMBL/GenBank/DDBJ databases">
        <authorList>
            <person name="Dougan E. K."/>
            <person name="Rhodes N."/>
            <person name="Thang M."/>
            <person name="Chan C."/>
        </authorList>
    </citation>
    <scope>NUCLEOTIDE SEQUENCE</scope>
</reference>
<dbReference type="EMBL" id="CAJNIZ010020084">
    <property type="protein sequence ID" value="CAE7436214.1"/>
    <property type="molecule type" value="Genomic_DNA"/>
</dbReference>
<accession>A0A812RF30</accession>
<protein>
    <submittedName>
        <fullName evidence="1">Uncharacterized protein</fullName>
    </submittedName>
</protein>
<organism evidence="1 2">
    <name type="scientific">Symbiodinium pilosum</name>
    <name type="common">Dinoflagellate</name>
    <dbReference type="NCBI Taxonomy" id="2952"/>
    <lineage>
        <taxon>Eukaryota</taxon>
        <taxon>Sar</taxon>
        <taxon>Alveolata</taxon>
        <taxon>Dinophyceae</taxon>
        <taxon>Suessiales</taxon>
        <taxon>Symbiodiniaceae</taxon>
        <taxon>Symbiodinium</taxon>
    </lineage>
</organism>
<name>A0A812RF30_SYMPI</name>
<feature type="non-terminal residue" evidence="1">
    <location>
        <position position="226"/>
    </location>
</feature>
<dbReference type="AlphaFoldDB" id="A0A812RF30"/>
<gene>
    <name evidence="1" type="ORF">SPIL2461_LOCUS10650</name>
</gene>
<keyword evidence="2" id="KW-1185">Reference proteome</keyword>
<comment type="caution">
    <text evidence="1">The sequence shown here is derived from an EMBL/GenBank/DDBJ whole genome shotgun (WGS) entry which is preliminary data.</text>
</comment>